<dbReference type="InterPro" id="IPR011006">
    <property type="entry name" value="CheY-like_superfamily"/>
</dbReference>
<comment type="caution">
    <text evidence="5">The sequence shown here is derived from an EMBL/GenBank/DDBJ whole genome shotgun (WGS) entry which is preliminary data.</text>
</comment>
<feature type="domain" description="Response regulatory" evidence="3">
    <location>
        <begin position="134"/>
        <end position="251"/>
    </location>
</feature>
<dbReference type="PROSITE" id="PS50883">
    <property type="entry name" value="EAL"/>
    <property type="match status" value="1"/>
</dbReference>
<dbReference type="InterPro" id="IPR050595">
    <property type="entry name" value="Bact_response_regulator"/>
</dbReference>
<organism evidence="5">
    <name type="scientific">marine sediment metagenome</name>
    <dbReference type="NCBI Taxonomy" id="412755"/>
    <lineage>
        <taxon>unclassified sequences</taxon>
        <taxon>metagenomes</taxon>
        <taxon>ecological metagenomes</taxon>
    </lineage>
</organism>
<evidence type="ECO:0008006" key="6">
    <source>
        <dbReference type="Google" id="ProtNLM"/>
    </source>
</evidence>
<dbReference type="SMART" id="SM00052">
    <property type="entry name" value="EAL"/>
    <property type="match status" value="1"/>
</dbReference>
<dbReference type="SUPFAM" id="SSF141868">
    <property type="entry name" value="EAL domain-like"/>
    <property type="match status" value="1"/>
</dbReference>
<dbReference type="Pfam" id="PF01627">
    <property type="entry name" value="Hpt"/>
    <property type="match status" value="1"/>
</dbReference>
<dbReference type="PANTHER" id="PTHR44591">
    <property type="entry name" value="STRESS RESPONSE REGULATOR PROTEIN 1"/>
    <property type="match status" value="1"/>
</dbReference>
<dbReference type="Pfam" id="PF00563">
    <property type="entry name" value="EAL"/>
    <property type="match status" value="1"/>
</dbReference>
<evidence type="ECO:0000256" key="1">
    <source>
        <dbReference type="ARBA" id="ARBA00022553"/>
    </source>
</evidence>
<feature type="domain" description="EAL" evidence="4">
    <location>
        <begin position="560"/>
        <end position="810"/>
    </location>
</feature>
<dbReference type="PANTHER" id="PTHR44591:SF3">
    <property type="entry name" value="RESPONSE REGULATORY DOMAIN-CONTAINING PROTEIN"/>
    <property type="match status" value="1"/>
</dbReference>
<dbReference type="CDD" id="cd00156">
    <property type="entry name" value="REC"/>
    <property type="match status" value="1"/>
</dbReference>
<evidence type="ECO:0000259" key="3">
    <source>
        <dbReference type="PROSITE" id="PS50110"/>
    </source>
</evidence>
<dbReference type="Gene3D" id="3.30.70.270">
    <property type="match status" value="1"/>
</dbReference>
<name>A0A0F9U3C3_9ZZZZ</name>
<dbReference type="CDD" id="cd01948">
    <property type="entry name" value="EAL"/>
    <property type="match status" value="1"/>
</dbReference>
<dbReference type="InterPro" id="IPR036641">
    <property type="entry name" value="HPT_dom_sf"/>
</dbReference>
<accession>A0A0F9U3C3</accession>
<dbReference type="EMBL" id="LAZR01001235">
    <property type="protein sequence ID" value="KKN48158.1"/>
    <property type="molecule type" value="Genomic_DNA"/>
</dbReference>
<dbReference type="SUPFAM" id="SSF52172">
    <property type="entry name" value="CheY-like"/>
    <property type="match status" value="2"/>
</dbReference>
<feature type="region of interest" description="Disordered" evidence="2">
    <location>
        <begin position="108"/>
        <end position="131"/>
    </location>
</feature>
<dbReference type="InterPro" id="IPR029787">
    <property type="entry name" value="Nucleotide_cyclase"/>
</dbReference>
<dbReference type="InterPro" id="IPR043128">
    <property type="entry name" value="Rev_trsase/Diguanyl_cyclase"/>
</dbReference>
<feature type="domain" description="Response regulatory" evidence="3">
    <location>
        <begin position="260"/>
        <end position="376"/>
    </location>
</feature>
<proteinExistence type="predicted"/>
<sequence>MAEASPGQKLKKLKNRYIAGLPNRMGELRDSWNRLLHVSWDPKALAFMHHCAHKLNGSGATFQFPDISDTARILEEQLQPLLVKPDANAAERQQIDRSLKALERAIEAASHADTKSEATASEPQISTDKDQPFRIAVIEDDANQAAHLKNWLEQQGYCAETFEDPDTYNQRTDQRFHDLILLDIGFPQGPLEGIGWLERTRHQTGANTPVIVMSARSDMVARMRALRAGADIYLTKPIDMGVLKKRMHQLLENTPTGRPRILWVDDDIDLLAHYNVMLTEEGYEVAGLSQPARVLEHIEQFQPDAIVLDHDMPGCRGIELARVLRQDARYMTIPILFVSASPETQELFEQHSIAGNELFQKPLDSENFLSSLHRHLMKAKLIAARINLVSQRKESRSLQNYDYFLTELVDLLANIENDTEDQAHYLVQASIDNQEYLRAQHGARAMANLNASMEKLFANQLAVGDSGCALGGGSFLFRLTAKAADDGKAFLERFHYNLNNPAWALKNTPAPVTLSLGALTLNATPDEDKALNEVEKACGKAMQSGSNSLVWQQTPERPPESRLNDRIKELIAAQAFKLHYQPIVNMETDHTLFEAQVRLVDENNAVFLPSQFLPCLPQGTRSQFYELDRWVIQHAVESLTLLEGKASASHSVSIKLSSPMVEVERLLTLLSTAIRNARIKGERRIYLALSCPTVLKDVPKAKKIAKLVHNMGCGLIIEHVDTDTASVELLKELGWVDFVKLVPTLGARVQQTPILEQLLERLKATLNSSQHIVITGVEDAKALSWFWERDIRNFQGYFIQEPKVAMSYDL</sequence>
<dbReference type="SMART" id="SM00448">
    <property type="entry name" value="REC"/>
    <property type="match status" value="2"/>
</dbReference>
<dbReference type="GO" id="GO:0000160">
    <property type="term" value="P:phosphorelay signal transduction system"/>
    <property type="evidence" value="ECO:0007669"/>
    <property type="project" value="InterPro"/>
</dbReference>
<dbReference type="AlphaFoldDB" id="A0A0F9U3C3"/>
<dbReference type="Gene3D" id="1.20.120.160">
    <property type="entry name" value="HPT domain"/>
    <property type="match status" value="1"/>
</dbReference>
<reference evidence="5" key="1">
    <citation type="journal article" date="2015" name="Nature">
        <title>Complex archaea that bridge the gap between prokaryotes and eukaryotes.</title>
        <authorList>
            <person name="Spang A."/>
            <person name="Saw J.H."/>
            <person name="Jorgensen S.L."/>
            <person name="Zaremba-Niedzwiedzka K."/>
            <person name="Martijn J."/>
            <person name="Lind A.E."/>
            <person name="van Eijk R."/>
            <person name="Schleper C."/>
            <person name="Guy L."/>
            <person name="Ettema T.J."/>
        </authorList>
    </citation>
    <scope>NUCLEOTIDE SEQUENCE</scope>
</reference>
<dbReference type="InterPro" id="IPR001633">
    <property type="entry name" value="EAL_dom"/>
</dbReference>
<protein>
    <recommendedName>
        <fullName evidence="6">Response regulatory domain-containing protein</fullName>
    </recommendedName>
</protein>
<feature type="compositionally biased region" description="Polar residues" evidence="2">
    <location>
        <begin position="117"/>
        <end position="126"/>
    </location>
</feature>
<gene>
    <name evidence="5" type="ORF">LCGC14_0655690</name>
</gene>
<evidence type="ECO:0000256" key="2">
    <source>
        <dbReference type="SAM" id="MobiDB-lite"/>
    </source>
</evidence>
<dbReference type="InterPro" id="IPR008207">
    <property type="entry name" value="Sig_transdc_His_kin_Hpt_dom"/>
</dbReference>
<dbReference type="SUPFAM" id="SSF55073">
    <property type="entry name" value="Nucleotide cyclase"/>
    <property type="match status" value="1"/>
</dbReference>
<dbReference type="SUPFAM" id="SSF47226">
    <property type="entry name" value="Histidine-containing phosphotransfer domain, HPT domain"/>
    <property type="match status" value="1"/>
</dbReference>
<keyword evidence="1" id="KW-0597">Phosphoprotein</keyword>
<dbReference type="Gene3D" id="3.40.50.2300">
    <property type="match status" value="2"/>
</dbReference>
<dbReference type="Gene3D" id="3.20.20.450">
    <property type="entry name" value="EAL domain"/>
    <property type="match status" value="1"/>
</dbReference>
<evidence type="ECO:0000259" key="4">
    <source>
        <dbReference type="PROSITE" id="PS50883"/>
    </source>
</evidence>
<dbReference type="Pfam" id="PF00072">
    <property type="entry name" value="Response_reg"/>
    <property type="match status" value="2"/>
</dbReference>
<dbReference type="PROSITE" id="PS50110">
    <property type="entry name" value="RESPONSE_REGULATORY"/>
    <property type="match status" value="2"/>
</dbReference>
<dbReference type="InterPro" id="IPR001789">
    <property type="entry name" value="Sig_transdc_resp-reg_receiver"/>
</dbReference>
<dbReference type="InterPro" id="IPR035919">
    <property type="entry name" value="EAL_sf"/>
</dbReference>
<evidence type="ECO:0000313" key="5">
    <source>
        <dbReference type="EMBL" id="KKN48158.1"/>
    </source>
</evidence>